<dbReference type="EMBL" id="CP011025">
    <property type="protein sequence ID" value="ATC86619.1"/>
    <property type="molecule type" value="Genomic_DNA"/>
</dbReference>
<protein>
    <recommendedName>
        <fullName evidence="3">HEAT repeat domain-containing protein</fullName>
    </recommendedName>
</protein>
<dbReference type="OrthoDB" id="4217093at2"/>
<gene>
    <name evidence="1" type="ORF">PARC_a2089</name>
</gene>
<dbReference type="SUPFAM" id="SSF48371">
    <property type="entry name" value="ARM repeat"/>
    <property type="match status" value="1"/>
</dbReference>
<reference evidence="1 2" key="1">
    <citation type="journal article" date="2012" name="J. Bacteriol.">
        <title>Genome sequences of type strains of seven species of the marine bacterium Pseudoalteromonas.</title>
        <authorList>
            <person name="Xie B.B."/>
            <person name="Shu Y.L."/>
            <person name="Qin Q.L."/>
            <person name="Rong J.C."/>
            <person name="Zhang X.Y."/>
            <person name="Chen X.L."/>
            <person name="Shi M."/>
            <person name="He H.L."/>
            <person name="Zhou B.C."/>
            <person name="Zhang Y.Z."/>
        </authorList>
    </citation>
    <scope>NUCLEOTIDE SEQUENCE [LARGE SCALE GENOMIC DNA]</scope>
    <source>
        <strain evidence="1 2">A 37-1-2</strain>
    </source>
</reference>
<sequence>MLDEMISQLKDKKSAKRRSAAKKLRKLKNGDAGPFLLSALKEELKDSRTWETQYQMVMAIGECGYKPALDFLKSMAHQTLEATMVYLAIGDAIQRLSMQNEQDVISIFKAIESGNFMVTDGALRAMAMLKMVPAEIDIERIIDHVAAQGKNDGINFWVLAAAPGWSGKKVEEYLHFCSASKRDEITNAVGLAQKHKYKKWSPL</sequence>
<dbReference type="Gene3D" id="1.25.10.10">
    <property type="entry name" value="Leucine-rich Repeat Variant"/>
    <property type="match status" value="1"/>
</dbReference>
<accession>A0A290S3X3</accession>
<proteinExistence type="predicted"/>
<dbReference type="RefSeq" id="WP_050576408.1">
    <property type="nucleotide sequence ID" value="NZ_CP011025.1"/>
</dbReference>
<organism evidence="1 2">
    <name type="scientific">Pseudoalteromonas arctica A 37-1-2</name>
    <dbReference type="NCBI Taxonomy" id="1117313"/>
    <lineage>
        <taxon>Bacteria</taxon>
        <taxon>Pseudomonadati</taxon>
        <taxon>Pseudomonadota</taxon>
        <taxon>Gammaproteobacteria</taxon>
        <taxon>Alteromonadales</taxon>
        <taxon>Pseudoalteromonadaceae</taxon>
        <taxon>Pseudoalteromonas</taxon>
    </lineage>
</organism>
<name>A0A290S3X3_9GAMM</name>
<evidence type="ECO:0008006" key="3">
    <source>
        <dbReference type="Google" id="ProtNLM"/>
    </source>
</evidence>
<dbReference type="Proteomes" id="UP000016505">
    <property type="component" value="Chromosome I"/>
</dbReference>
<dbReference type="AlphaFoldDB" id="A0A290S3X3"/>
<dbReference type="InterPro" id="IPR011989">
    <property type="entry name" value="ARM-like"/>
</dbReference>
<dbReference type="KEGG" id="part:PARC_a2089"/>
<evidence type="ECO:0000313" key="1">
    <source>
        <dbReference type="EMBL" id="ATC86619.1"/>
    </source>
</evidence>
<dbReference type="InterPro" id="IPR016024">
    <property type="entry name" value="ARM-type_fold"/>
</dbReference>
<evidence type="ECO:0000313" key="2">
    <source>
        <dbReference type="Proteomes" id="UP000016505"/>
    </source>
</evidence>